<comment type="caution">
    <text evidence="2">The sequence shown here is derived from an EMBL/GenBank/DDBJ whole genome shotgun (WGS) entry which is preliminary data.</text>
</comment>
<evidence type="ECO:0000256" key="1">
    <source>
        <dbReference type="SAM" id="MobiDB-lite"/>
    </source>
</evidence>
<accession>A0A1V6SGM0</accession>
<reference evidence="3" key="1">
    <citation type="journal article" date="2017" name="Nat. Microbiol.">
        <title>Global analysis of biosynthetic gene clusters reveals vast potential of secondary metabolite production in Penicillium species.</title>
        <authorList>
            <person name="Nielsen J.C."/>
            <person name="Grijseels S."/>
            <person name="Prigent S."/>
            <person name="Ji B."/>
            <person name="Dainat J."/>
            <person name="Nielsen K.F."/>
            <person name="Frisvad J.C."/>
            <person name="Workman M."/>
            <person name="Nielsen J."/>
        </authorList>
    </citation>
    <scope>NUCLEOTIDE SEQUENCE [LARGE SCALE GENOMIC DNA]</scope>
    <source>
        <strain evidence="3">IBT 14082</strain>
    </source>
</reference>
<sequence length="316" mass="33836">MQGATLLAKENKELRAAHEKQKQKRARSKRQIPAEEGLSVQEASQLLTEPVEAFEAPTPGPGIYGESGLQPHLVRLTDRAPAEQKISDAWEKQEQRYNHWQGEMGRDSPDRSPTPCPLDTFRADKNRTVKRQLTVAKEPLQNIERGPSARDTSLEPGPSERMLGKRPAVNIVEPSVSATMKQELDSEDELFVPNKDSARNSEAGSGIAPQSEQPKSKNQVTTFSIKSPPSAQPAPPAAAASDKSPQRMRPAPSLFVNATATATGSKSTSTGTSTSTSTGSTSTSTHNVAVVNQSVSKSGLGLIALLFGSAFMAVIS</sequence>
<evidence type="ECO:0000313" key="3">
    <source>
        <dbReference type="Proteomes" id="UP000191342"/>
    </source>
</evidence>
<dbReference type="Proteomes" id="UP000191342">
    <property type="component" value="Unassembled WGS sequence"/>
</dbReference>
<feature type="region of interest" description="Disordered" evidence="1">
    <location>
        <begin position="1"/>
        <end position="285"/>
    </location>
</feature>
<gene>
    <name evidence="2" type="ORF">PENFLA_c053G03746</name>
</gene>
<evidence type="ECO:0000313" key="2">
    <source>
        <dbReference type="EMBL" id="OQE13172.1"/>
    </source>
</evidence>
<protein>
    <submittedName>
        <fullName evidence="2">Uncharacterized protein</fullName>
    </submittedName>
</protein>
<feature type="compositionally biased region" description="Basic residues" evidence="1">
    <location>
        <begin position="21"/>
        <end position="30"/>
    </location>
</feature>
<feature type="compositionally biased region" description="Basic and acidic residues" evidence="1">
    <location>
        <begin position="9"/>
        <end position="20"/>
    </location>
</feature>
<feature type="compositionally biased region" description="Low complexity" evidence="1">
    <location>
        <begin position="258"/>
        <end position="285"/>
    </location>
</feature>
<dbReference type="AlphaFoldDB" id="A0A1V6SGM0"/>
<keyword evidence="3" id="KW-1185">Reference proteome</keyword>
<organism evidence="2 3">
    <name type="scientific">Penicillium flavigenum</name>
    <dbReference type="NCBI Taxonomy" id="254877"/>
    <lineage>
        <taxon>Eukaryota</taxon>
        <taxon>Fungi</taxon>
        <taxon>Dikarya</taxon>
        <taxon>Ascomycota</taxon>
        <taxon>Pezizomycotina</taxon>
        <taxon>Eurotiomycetes</taxon>
        <taxon>Eurotiomycetidae</taxon>
        <taxon>Eurotiales</taxon>
        <taxon>Aspergillaceae</taxon>
        <taxon>Penicillium</taxon>
    </lineage>
</organism>
<dbReference type="EMBL" id="MLQL01000053">
    <property type="protein sequence ID" value="OQE13172.1"/>
    <property type="molecule type" value="Genomic_DNA"/>
</dbReference>
<dbReference type="OrthoDB" id="4369213at2759"/>
<name>A0A1V6SGM0_9EURO</name>
<proteinExistence type="predicted"/>
<feature type="compositionally biased region" description="Polar residues" evidence="1">
    <location>
        <begin position="200"/>
        <end position="225"/>
    </location>
</feature>
<feature type="compositionally biased region" description="Basic and acidic residues" evidence="1">
    <location>
        <begin position="75"/>
        <end position="97"/>
    </location>
</feature>